<protein>
    <submittedName>
        <fullName evidence="2">Uncharacterized protein</fullName>
    </submittedName>
</protein>
<feature type="compositionally biased region" description="Basic and acidic residues" evidence="1">
    <location>
        <begin position="133"/>
        <end position="143"/>
    </location>
</feature>
<gene>
    <name evidence="2" type="ORF">BPOR_0891g00010</name>
</gene>
<feature type="region of interest" description="Disordered" evidence="1">
    <location>
        <begin position="123"/>
        <end position="279"/>
    </location>
</feature>
<name>A0A4Z1KF94_9HELO</name>
<reference evidence="2 3" key="1">
    <citation type="submission" date="2017-12" db="EMBL/GenBank/DDBJ databases">
        <title>Comparative genomics of Botrytis spp.</title>
        <authorList>
            <person name="Valero-Jimenez C.A."/>
            <person name="Tapia P."/>
            <person name="Veloso J."/>
            <person name="Silva-Moreno E."/>
            <person name="Staats M."/>
            <person name="Valdes J.H."/>
            <person name="Van Kan J.A.L."/>
        </authorList>
    </citation>
    <scope>NUCLEOTIDE SEQUENCE [LARGE SCALE GENOMIC DNA]</scope>
    <source>
        <strain evidence="2 3">MUCL3349</strain>
    </source>
</reference>
<dbReference type="AlphaFoldDB" id="A0A4Z1KF94"/>
<dbReference type="Proteomes" id="UP000297280">
    <property type="component" value="Unassembled WGS sequence"/>
</dbReference>
<evidence type="ECO:0000256" key="1">
    <source>
        <dbReference type="SAM" id="MobiDB-lite"/>
    </source>
</evidence>
<keyword evidence="3" id="KW-1185">Reference proteome</keyword>
<feature type="compositionally biased region" description="Basic residues" evidence="1">
    <location>
        <begin position="242"/>
        <end position="253"/>
    </location>
</feature>
<accession>A0A4Z1KF94</accession>
<organism evidence="2 3">
    <name type="scientific">Botrytis porri</name>
    <dbReference type="NCBI Taxonomy" id="87229"/>
    <lineage>
        <taxon>Eukaryota</taxon>
        <taxon>Fungi</taxon>
        <taxon>Dikarya</taxon>
        <taxon>Ascomycota</taxon>
        <taxon>Pezizomycotina</taxon>
        <taxon>Leotiomycetes</taxon>
        <taxon>Helotiales</taxon>
        <taxon>Sclerotiniaceae</taxon>
        <taxon>Botrytis</taxon>
    </lineage>
</organism>
<sequence length="279" mass="31088">MSTHEGSPKKAKGFKSLTVEAKARLIRWLVQTEPCVIPFMNIVKYAREDETIKKWRPVKGKPGHRSGKWVIRLYKKVWADGVENGTVVDKEFRRMIEGCAAMGRGKNIKECVEKLRSTTDHFDLEIEEEIEGGSEKRSEEETGRINSGSDHSYEDGSLATDESEKMDSNNGSEQVETSEEQVGDEDANNAEADDQNQANTPQISKPEKRGRRSHGESSRSSSGGTAQVEHSGMGEVALKNMLKNRTKSQKKKQKTGDGQDGELDGELDDEQEAGEISWL</sequence>
<feature type="compositionally biased region" description="Acidic residues" evidence="1">
    <location>
        <begin position="176"/>
        <end position="194"/>
    </location>
</feature>
<feature type="compositionally biased region" description="Acidic residues" evidence="1">
    <location>
        <begin position="259"/>
        <end position="273"/>
    </location>
</feature>
<proteinExistence type="predicted"/>
<comment type="caution">
    <text evidence="2">The sequence shown here is derived from an EMBL/GenBank/DDBJ whole genome shotgun (WGS) entry which is preliminary data.</text>
</comment>
<evidence type="ECO:0000313" key="2">
    <source>
        <dbReference type="EMBL" id="TGO82204.1"/>
    </source>
</evidence>
<evidence type="ECO:0000313" key="3">
    <source>
        <dbReference type="Proteomes" id="UP000297280"/>
    </source>
</evidence>
<dbReference type="OrthoDB" id="3557247at2759"/>
<dbReference type="EMBL" id="PQXO01000886">
    <property type="protein sequence ID" value="TGO82204.1"/>
    <property type="molecule type" value="Genomic_DNA"/>
</dbReference>